<proteinExistence type="predicted"/>
<dbReference type="RefSeq" id="WP_130842529.1">
    <property type="nucleotide sequence ID" value="NZ_SIJL01000018.1"/>
</dbReference>
<gene>
    <name evidence="1" type="ORF">ETP66_10295</name>
</gene>
<dbReference type="EMBL" id="SIJL01000018">
    <property type="protein sequence ID" value="TBH16509.1"/>
    <property type="molecule type" value="Genomic_DNA"/>
</dbReference>
<evidence type="ECO:0000313" key="2">
    <source>
        <dbReference type="Proteomes" id="UP000292858"/>
    </source>
</evidence>
<evidence type="ECO:0000313" key="1">
    <source>
        <dbReference type="EMBL" id="TBH16509.1"/>
    </source>
</evidence>
<comment type="caution">
    <text evidence="1">The sequence shown here is derived from an EMBL/GenBank/DDBJ whole genome shotgun (WGS) entry which is preliminary data.</text>
</comment>
<name>A0A4Q9AXS5_9DEIN</name>
<accession>A0A4Q9AXS5</accession>
<keyword evidence="2" id="KW-1185">Reference proteome</keyword>
<dbReference type="AlphaFoldDB" id="A0A4Q9AXS5"/>
<dbReference type="Proteomes" id="UP000292858">
    <property type="component" value="Unassembled WGS sequence"/>
</dbReference>
<reference evidence="1 2" key="1">
    <citation type="submission" date="2019-02" db="EMBL/GenBank/DDBJ databases">
        <title>Thermus sp. a novel from hot spring.</title>
        <authorList>
            <person name="Zhao Z."/>
        </authorList>
    </citation>
    <scope>NUCLEOTIDE SEQUENCE [LARGE SCALE GENOMIC DNA]</scope>
    <source>
        <strain evidence="1 2">CFH 72773T</strain>
    </source>
</reference>
<organism evidence="1 2">
    <name type="scientific">Thermus thermamylovorans</name>
    <dbReference type="NCBI Taxonomy" id="2509362"/>
    <lineage>
        <taxon>Bacteria</taxon>
        <taxon>Thermotogati</taxon>
        <taxon>Deinococcota</taxon>
        <taxon>Deinococci</taxon>
        <taxon>Thermales</taxon>
        <taxon>Thermaceae</taxon>
        <taxon>Thermus</taxon>
    </lineage>
</organism>
<dbReference type="OrthoDB" id="32752at2"/>
<evidence type="ECO:0008006" key="3">
    <source>
        <dbReference type="Google" id="ProtNLM"/>
    </source>
</evidence>
<sequence>MRKAMLLVLLLLVGSVGLAQRAVSFRLSLPQAGPGLGLGLEAPLEQNLAFRGFVDLYPGGPSFLAAGELLFKPDLGQVDRNLRGIRPYFGGGLGARFAAATDLGLHLSLGVEVLLDARTGLFLDGEYLYPFGGGRFGRVVIGANLR</sequence>
<protein>
    <recommendedName>
        <fullName evidence="3">Bioflim formation protein</fullName>
    </recommendedName>
</protein>